<keyword evidence="3" id="KW-1185">Reference proteome</keyword>
<dbReference type="RefSeq" id="WP_260571139.1">
    <property type="nucleotide sequence ID" value="NZ_CP104205.1"/>
</dbReference>
<accession>A0ABY5Y3T4</accession>
<evidence type="ECO:0000313" key="3">
    <source>
        <dbReference type="Proteomes" id="UP001059209"/>
    </source>
</evidence>
<dbReference type="SUPFAM" id="SSF55811">
    <property type="entry name" value="Nudix"/>
    <property type="match status" value="1"/>
</dbReference>
<sequence length="185" mass="20949">MDELIDILDAEGNPKGISLMKSEAHRKGLFHATVHIWFYTSNSEVLLQQRGKDKDTHPLLWDVSVAGHVGAGEIIETSAVREVSEEIGLKISPSDLLKIGAFKSVQKHSEDLVDCEFHHTYICRLHVPLEDLKKQESEVESLALVPIDQFRNELLAEKSNRYVPHSHDYYRTIIKALEKGIKANL</sequence>
<proteinExistence type="predicted"/>
<name>A0ABY5Y3T4_9FLAO</name>
<organism evidence="2 3">
    <name type="scientific">Maribacter litopenaei</name>
    <dbReference type="NCBI Taxonomy" id="2976127"/>
    <lineage>
        <taxon>Bacteria</taxon>
        <taxon>Pseudomonadati</taxon>
        <taxon>Bacteroidota</taxon>
        <taxon>Flavobacteriia</taxon>
        <taxon>Flavobacteriales</taxon>
        <taxon>Flavobacteriaceae</taxon>
        <taxon>Maribacter</taxon>
    </lineage>
</organism>
<dbReference type="Gene3D" id="3.90.79.10">
    <property type="entry name" value="Nucleoside Triphosphate Pyrophosphohydrolase"/>
    <property type="match status" value="1"/>
</dbReference>
<reference evidence="2" key="1">
    <citation type="submission" date="2022-09" db="EMBL/GenBank/DDBJ databases">
        <title>Maribacter litopenaei sp. nov., isolated from the intestinal tract of the Pacific White Shrimp, Litopenaeus vannamei.</title>
        <authorList>
            <person name="Kim S.Y."/>
            <person name="Hwang C.Y."/>
        </authorList>
    </citation>
    <scope>NUCLEOTIDE SEQUENCE</scope>
    <source>
        <strain evidence="2">HL-LV01</strain>
    </source>
</reference>
<evidence type="ECO:0000259" key="1">
    <source>
        <dbReference type="PROSITE" id="PS51462"/>
    </source>
</evidence>
<feature type="domain" description="Nudix hydrolase" evidence="1">
    <location>
        <begin position="29"/>
        <end position="168"/>
    </location>
</feature>
<dbReference type="PANTHER" id="PTHR10885">
    <property type="entry name" value="ISOPENTENYL-DIPHOSPHATE DELTA-ISOMERASE"/>
    <property type="match status" value="1"/>
</dbReference>
<dbReference type="InterPro" id="IPR000086">
    <property type="entry name" value="NUDIX_hydrolase_dom"/>
</dbReference>
<dbReference type="EMBL" id="CP104205">
    <property type="protein sequence ID" value="UWX53652.1"/>
    <property type="molecule type" value="Genomic_DNA"/>
</dbReference>
<protein>
    <submittedName>
        <fullName evidence="2">NUDIX domain-containing protein</fullName>
    </submittedName>
</protein>
<dbReference type="PANTHER" id="PTHR10885:SF0">
    <property type="entry name" value="ISOPENTENYL-DIPHOSPHATE DELTA-ISOMERASE"/>
    <property type="match status" value="1"/>
</dbReference>
<dbReference type="CDD" id="cd04692">
    <property type="entry name" value="NUDIX_Hydrolase"/>
    <property type="match status" value="1"/>
</dbReference>
<dbReference type="PROSITE" id="PS51462">
    <property type="entry name" value="NUDIX"/>
    <property type="match status" value="1"/>
</dbReference>
<evidence type="ECO:0000313" key="2">
    <source>
        <dbReference type="EMBL" id="UWX53652.1"/>
    </source>
</evidence>
<gene>
    <name evidence="2" type="ORF">NYZ99_10735</name>
</gene>
<dbReference type="Proteomes" id="UP001059209">
    <property type="component" value="Chromosome"/>
</dbReference>
<dbReference type="Pfam" id="PF00293">
    <property type="entry name" value="NUDIX"/>
    <property type="match status" value="1"/>
</dbReference>
<dbReference type="InterPro" id="IPR015797">
    <property type="entry name" value="NUDIX_hydrolase-like_dom_sf"/>
</dbReference>